<dbReference type="Gene3D" id="3.30.300.350">
    <property type="entry name" value="GTP-binding protein OBG, C-terminal domain"/>
    <property type="match status" value="1"/>
</dbReference>
<feature type="domain" description="OBG-type G" evidence="11">
    <location>
        <begin position="171"/>
        <end position="342"/>
    </location>
</feature>
<evidence type="ECO:0000256" key="8">
    <source>
        <dbReference type="ARBA" id="ARBA00023134"/>
    </source>
</evidence>
<dbReference type="GO" id="GO:0005525">
    <property type="term" value="F:GTP binding"/>
    <property type="evidence" value="ECO:0007669"/>
    <property type="project" value="UniProtKB-UniRule"/>
</dbReference>
<feature type="domain" description="Obg" evidence="13">
    <location>
        <begin position="12"/>
        <end position="170"/>
    </location>
</feature>
<evidence type="ECO:0000256" key="5">
    <source>
        <dbReference type="ARBA" id="ARBA00022741"/>
    </source>
</evidence>
<dbReference type="InterPro" id="IPR006169">
    <property type="entry name" value="GTP1_OBG_dom"/>
</dbReference>
<dbReference type="SUPFAM" id="SSF102741">
    <property type="entry name" value="Obg GTP-binding protein C-terminal domain"/>
    <property type="match status" value="1"/>
</dbReference>
<keyword evidence="6 9" id="KW-0378">Hydrolase</keyword>
<dbReference type="AlphaFoldDB" id="A0A1T4KSR5"/>
<dbReference type="PROSITE" id="PS51883">
    <property type="entry name" value="OBG"/>
    <property type="match status" value="1"/>
</dbReference>
<dbReference type="PANTHER" id="PTHR11702">
    <property type="entry name" value="DEVELOPMENTALLY REGULATED GTP-BINDING PROTEIN-RELATED"/>
    <property type="match status" value="1"/>
</dbReference>
<keyword evidence="7 9" id="KW-0460">Magnesium</keyword>
<dbReference type="PANTHER" id="PTHR11702:SF31">
    <property type="entry name" value="MITOCHONDRIAL RIBOSOME-ASSOCIATED GTPASE 2"/>
    <property type="match status" value="1"/>
</dbReference>
<dbReference type="InterPro" id="IPR045086">
    <property type="entry name" value="OBG_GTPase"/>
</dbReference>
<dbReference type="GO" id="GO:0000287">
    <property type="term" value="F:magnesium ion binding"/>
    <property type="evidence" value="ECO:0007669"/>
    <property type="project" value="InterPro"/>
</dbReference>
<comment type="subcellular location">
    <subcellularLocation>
        <location evidence="9">Cytoplasm</location>
    </subcellularLocation>
</comment>
<dbReference type="InterPro" id="IPR006074">
    <property type="entry name" value="GTP1-OBG_CS"/>
</dbReference>
<dbReference type="InterPro" id="IPR006073">
    <property type="entry name" value="GTP-bd"/>
</dbReference>
<dbReference type="Proteomes" id="UP000196365">
    <property type="component" value="Unassembled WGS sequence"/>
</dbReference>
<keyword evidence="4 9" id="KW-0479">Metal-binding</keyword>
<dbReference type="InterPro" id="IPR036726">
    <property type="entry name" value="GTP1_OBG_dom_sf"/>
</dbReference>
<evidence type="ECO:0000259" key="13">
    <source>
        <dbReference type="PROSITE" id="PS51883"/>
    </source>
</evidence>
<dbReference type="InterPro" id="IPR015349">
    <property type="entry name" value="OCT_dom"/>
</dbReference>
<feature type="domain" description="OCT" evidence="12">
    <location>
        <begin position="360"/>
        <end position="438"/>
    </location>
</feature>
<dbReference type="Gene3D" id="3.40.50.300">
    <property type="entry name" value="P-loop containing nucleotide triphosphate hydrolases"/>
    <property type="match status" value="1"/>
</dbReference>
<evidence type="ECO:0000256" key="1">
    <source>
        <dbReference type="ARBA" id="ARBA00001946"/>
    </source>
</evidence>
<proteinExistence type="inferred from homology"/>
<sequence length="438" mass="48932">MKFSLPQESGDKMFIDQVEIYVKAGNGGHGAVAFRREKYVPAGGPAGGDGGKGGDVIFKVDPGIRTLMDFRYKKKHVAQNGENGGNKKMSGKKGEDLIVKVPPGTIVRDKETGKIIADLTKPFEKKIIARGGKGGRGNQHFATSTRQAPRFSEGGLPGEERRLILELKLLADVGLLGFPNVGKSTLLAAVTKAKPKIADYHFTTLIPNLGVVEWKDGNSFVMADIPGLIEGAHKGAGLGHQFLRHIERTKLLIHVLDVSGIEGRNPVEDFKIINQELVNYNEKLSKRKQIVALNKIDLVLKEEQIHVTKNKLEEMGYEVYLISAATRKGIEPLIDRVIELLEEIGEVPSIFEEEEIIEDIYTLEEDKKMIVRKKNNQYIVEGSDLEKLINSVNFEDLDSIRYFQRMLRNKGIIDELEKKGIQDGDIVKILDIEFEYYK</sequence>
<feature type="binding site" evidence="9">
    <location>
        <begin position="202"/>
        <end position="206"/>
    </location>
    <ligand>
        <name>GTP</name>
        <dbReference type="ChEBI" id="CHEBI:37565"/>
    </ligand>
</feature>
<keyword evidence="3 9" id="KW-0963">Cytoplasm</keyword>
<dbReference type="NCBIfam" id="NF008955">
    <property type="entry name" value="PRK12297.1"/>
    <property type="match status" value="1"/>
</dbReference>
<feature type="binding site" evidence="9">
    <location>
        <position position="204"/>
    </location>
    <ligand>
        <name>Mg(2+)</name>
        <dbReference type="ChEBI" id="CHEBI:18420"/>
    </ligand>
</feature>
<dbReference type="NCBIfam" id="NF008956">
    <property type="entry name" value="PRK12299.1"/>
    <property type="match status" value="1"/>
</dbReference>
<evidence type="ECO:0000313" key="14">
    <source>
        <dbReference type="EMBL" id="SJZ45466.1"/>
    </source>
</evidence>
<dbReference type="EC" id="3.6.5.-" evidence="9"/>
<evidence type="ECO:0000256" key="9">
    <source>
        <dbReference type="HAMAP-Rule" id="MF_01454"/>
    </source>
</evidence>
<dbReference type="InterPro" id="IPR014100">
    <property type="entry name" value="GTP-bd_Obg/CgtA"/>
</dbReference>
<comment type="cofactor">
    <cofactor evidence="1 9">
        <name>Mg(2+)</name>
        <dbReference type="ChEBI" id="CHEBI:18420"/>
    </cofactor>
</comment>
<evidence type="ECO:0000256" key="4">
    <source>
        <dbReference type="ARBA" id="ARBA00022723"/>
    </source>
</evidence>
<dbReference type="GO" id="GO:0005737">
    <property type="term" value="C:cytoplasm"/>
    <property type="evidence" value="ECO:0007669"/>
    <property type="project" value="UniProtKB-SubCell"/>
</dbReference>
<dbReference type="GO" id="GO:0042254">
    <property type="term" value="P:ribosome biogenesis"/>
    <property type="evidence" value="ECO:0007669"/>
    <property type="project" value="UniProtKB-UniRule"/>
</dbReference>
<evidence type="ECO:0000259" key="12">
    <source>
        <dbReference type="PROSITE" id="PS51881"/>
    </source>
</evidence>
<dbReference type="PRINTS" id="PR00326">
    <property type="entry name" value="GTP1OBG"/>
</dbReference>
<dbReference type="EMBL" id="FUWV01000002">
    <property type="protein sequence ID" value="SJZ45466.1"/>
    <property type="molecule type" value="Genomic_DNA"/>
</dbReference>
<evidence type="ECO:0000259" key="11">
    <source>
        <dbReference type="PROSITE" id="PS51710"/>
    </source>
</evidence>
<dbReference type="SUPFAM" id="SSF82051">
    <property type="entry name" value="Obg GTP-binding protein N-terminal domain"/>
    <property type="match status" value="1"/>
</dbReference>
<comment type="similarity">
    <text evidence="2 9">Belongs to the TRAFAC class OBG-HflX-like GTPase superfamily. OBG GTPase family.</text>
</comment>
<keyword evidence="8 9" id="KW-0342">GTP-binding</keyword>
<feature type="binding site" evidence="9">
    <location>
        <begin position="323"/>
        <end position="325"/>
    </location>
    <ligand>
        <name>GTP</name>
        <dbReference type="ChEBI" id="CHEBI:37565"/>
    </ligand>
</feature>
<evidence type="ECO:0000256" key="2">
    <source>
        <dbReference type="ARBA" id="ARBA00007699"/>
    </source>
</evidence>
<dbReference type="PROSITE" id="PS00905">
    <property type="entry name" value="GTP1_OBG"/>
    <property type="match status" value="1"/>
</dbReference>
<name>A0A1T4KSR5_9FIRM</name>
<dbReference type="SUPFAM" id="SSF52540">
    <property type="entry name" value="P-loop containing nucleoside triphosphate hydrolases"/>
    <property type="match status" value="1"/>
</dbReference>
<feature type="binding site" evidence="9">
    <location>
        <begin position="177"/>
        <end position="184"/>
    </location>
    <ligand>
        <name>GTP</name>
        <dbReference type="ChEBI" id="CHEBI:37565"/>
    </ligand>
</feature>
<feature type="region of interest" description="Disordered" evidence="10">
    <location>
        <begin position="129"/>
        <end position="155"/>
    </location>
</feature>
<evidence type="ECO:0000256" key="6">
    <source>
        <dbReference type="ARBA" id="ARBA00022801"/>
    </source>
</evidence>
<dbReference type="Gene3D" id="2.70.210.12">
    <property type="entry name" value="GTP1/OBG domain"/>
    <property type="match status" value="1"/>
</dbReference>
<reference evidence="14 15" key="1">
    <citation type="submission" date="2017-02" db="EMBL/GenBank/DDBJ databases">
        <authorList>
            <person name="Peterson S.W."/>
        </authorList>
    </citation>
    <scope>NUCLEOTIDE SEQUENCE [LARGE SCALE GENOMIC DNA]</scope>
    <source>
        <strain evidence="14 15">DSM 15102</strain>
    </source>
</reference>
<evidence type="ECO:0000256" key="3">
    <source>
        <dbReference type="ARBA" id="ARBA00022490"/>
    </source>
</evidence>
<feature type="binding site" evidence="9">
    <location>
        <begin position="294"/>
        <end position="297"/>
    </location>
    <ligand>
        <name>GTP</name>
        <dbReference type="ChEBI" id="CHEBI:37565"/>
    </ligand>
</feature>
<keyword evidence="15" id="KW-1185">Reference proteome</keyword>
<dbReference type="GO" id="GO:0003924">
    <property type="term" value="F:GTPase activity"/>
    <property type="evidence" value="ECO:0007669"/>
    <property type="project" value="UniProtKB-UniRule"/>
</dbReference>
<dbReference type="NCBIfam" id="TIGR03595">
    <property type="entry name" value="Obg_CgtA_exten"/>
    <property type="match status" value="1"/>
</dbReference>
<organism evidence="14 15">
    <name type="scientific">Garciella nitratireducens DSM 15102</name>
    <dbReference type="NCBI Taxonomy" id="1121911"/>
    <lineage>
        <taxon>Bacteria</taxon>
        <taxon>Bacillati</taxon>
        <taxon>Bacillota</taxon>
        <taxon>Clostridia</taxon>
        <taxon>Eubacteriales</taxon>
        <taxon>Eubacteriaceae</taxon>
        <taxon>Garciella</taxon>
    </lineage>
</organism>
<evidence type="ECO:0000256" key="10">
    <source>
        <dbReference type="SAM" id="MobiDB-lite"/>
    </source>
</evidence>
<accession>A0A1T4KSR5</accession>
<feature type="binding site" evidence="9">
    <location>
        <position position="184"/>
    </location>
    <ligand>
        <name>Mg(2+)</name>
        <dbReference type="ChEBI" id="CHEBI:18420"/>
    </ligand>
</feature>
<dbReference type="HAMAP" id="MF_01454">
    <property type="entry name" value="GTPase_Obg"/>
    <property type="match status" value="1"/>
</dbReference>
<comment type="function">
    <text evidence="9">An essential GTPase which binds GTP, GDP and possibly (p)ppGpp with moderate affinity, with high nucleotide exchange rates and a fairly low GTP hydrolysis rate. Plays a role in control of the cell cycle, stress response, ribosome biogenesis and in those bacteria that undergo differentiation, in morphogenesis control.</text>
</comment>
<dbReference type="Pfam" id="PF01018">
    <property type="entry name" value="GTP1_OBG"/>
    <property type="match status" value="1"/>
</dbReference>
<evidence type="ECO:0000313" key="15">
    <source>
        <dbReference type="Proteomes" id="UP000196365"/>
    </source>
</evidence>
<dbReference type="NCBIfam" id="NF008954">
    <property type="entry name" value="PRK12296.1"/>
    <property type="match status" value="1"/>
</dbReference>
<feature type="binding site" evidence="9">
    <location>
        <begin position="224"/>
        <end position="227"/>
    </location>
    <ligand>
        <name>GTP</name>
        <dbReference type="ChEBI" id="CHEBI:37565"/>
    </ligand>
</feature>
<dbReference type="PROSITE" id="PS51710">
    <property type="entry name" value="G_OBG"/>
    <property type="match status" value="1"/>
</dbReference>
<dbReference type="Pfam" id="PF09269">
    <property type="entry name" value="DUF1967"/>
    <property type="match status" value="1"/>
</dbReference>
<dbReference type="CDD" id="cd01898">
    <property type="entry name" value="Obg"/>
    <property type="match status" value="1"/>
</dbReference>
<dbReference type="NCBIfam" id="TIGR02729">
    <property type="entry name" value="Obg_CgtA"/>
    <property type="match status" value="1"/>
</dbReference>
<dbReference type="NCBIfam" id="TIGR00231">
    <property type="entry name" value="small_GTP"/>
    <property type="match status" value="1"/>
</dbReference>
<evidence type="ECO:0000256" key="7">
    <source>
        <dbReference type="ARBA" id="ARBA00022842"/>
    </source>
</evidence>
<keyword evidence="5 9" id="KW-0547">Nucleotide-binding</keyword>
<protein>
    <recommendedName>
        <fullName evidence="9">GTPase Obg</fullName>
        <ecNumber evidence="9">3.6.5.-</ecNumber>
    </recommendedName>
    <alternativeName>
        <fullName evidence="9">GTP-binding protein Obg</fullName>
    </alternativeName>
</protein>
<dbReference type="InterPro" id="IPR031167">
    <property type="entry name" value="G_OBG"/>
</dbReference>
<dbReference type="PROSITE" id="PS51881">
    <property type="entry name" value="OCT"/>
    <property type="match status" value="1"/>
</dbReference>
<dbReference type="FunFam" id="2.70.210.12:FF:000001">
    <property type="entry name" value="GTPase Obg"/>
    <property type="match status" value="1"/>
</dbReference>
<gene>
    <name evidence="9" type="primary">obg</name>
    <name evidence="14" type="ORF">SAMN02745973_00693</name>
</gene>
<dbReference type="PIRSF" id="PIRSF002401">
    <property type="entry name" value="GTP_bd_Obg/CgtA"/>
    <property type="match status" value="1"/>
</dbReference>
<dbReference type="InterPro" id="IPR036346">
    <property type="entry name" value="GTP-bd_prot_GTP1/OBG_C_sf"/>
</dbReference>
<dbReference type="InterPro" id="IPR027417">
    <property type="entry name" value="P-loop_NTPase"/>
</dbReference>
<dbReference type="Pfam" id="PF01926">
    <property type="entry name" value="MMR_HSR1"/>
    <property type="match status" value="1"/>
</dbReference>
<comment type="subunit">
    <text evidence="9">Monomer.</text>
</comment>
<dbReference type="InterPro" id="IPR005225">
    <property type="entry name" value="Small_GTP-bd"/>
</dbReference>